<comment type="caution">
    <text evidence="1">The sequence shown here is derived from an EMBL/GenBank/DDBJ whole genome shotgun (WGS) entry which is preliminary data.</text>
</comment>
<evidence type="ECO:0000313" key="1">
    <source>
        <dbReference type="EMBL" id="KAG5450079.1"/>
    </source>
</evidence>
<gene>
    <name evidence="1" type="ORF">CSKR_111221</name>
</gene>
<proteinExistence type="predicted"/>
<dbReference type="Proteomes" id="UP000286415">
    <property type="component" value="Unassembled WGS sequence"/>
</dbReference>
<evidence type="ECO:0000313" key="2">
    <source>
        <dbReference type="Proteomes" id="UP000286415"/>
    </source>
</evidence>
<name>A0A3R7HB96_CLOSI</name>
<reference evidence="1 2" key="2">
    <citation type="journal article" date="2021" name="Genomics">
        <title>High-quality reference genome for Clonorchis sinensis.</title>
        <authorList>
            <person name="Young N.D."/>
            <person name="Stroehlein A.J."/>
            <person name="Kinkar L."/>
            <person name="Wang T."/>
            <person name="Sohn W.M."/>
            <person name="Chang B.C.H."/>
            <person name="Kaur P."/>
            <person name="Weisz D."/>
            <person name="Dudchenko O."/>
            <person name="Aiden E.L."/>
            <person name="Korhonen P.K."/>
            <person name="Gasser R.B."/>
        </authorList>
    </citation>
    <scope>NUCLEOTIDE SEQUENCE [LARGE SCALE GENOMIC DNA]</scope>
    <source>
        <strain evidence="1">Cs-k2</strain>
    </source>
</reference>
<sequence length="254" mass="27835">MNSELRKKRRRKTTSEYGIRINYRNIYAPEGKLAVSQPLCRLRVIWQLGTEKAVQLADEKGVCVIPSLRTAGGTAKYEFQSVSIGVYTKNTSLLAMGCDDDLLVHEPMTAVELRLLKVTGSDVCLLATLGCLRMCDTSMSAEWESCLNNAPNSSSLIANPGAGICHLAPVCRKQLEIAHWLRRKLANRKVTGPNPTLASRPLLSGPGQLGSISALVFLSDDMTARHRKGGTAVGMSTLQLWPQPTENRLNIFAR</sequence>
<reference evidence="1 2" key="1">
    <citation type="journal article" date="2018" name="Biotechnol. Adv.">
        <title>Improved genomic resources and new bioinformatic workflow for the carcinogenic parasite Clonorchis sinensis: Biotechnological implications.</title>
        <authorList>
            <person name="Wang D."/>
            <person name="Korhonen P.K."/>
            <person name="Gasser R.B."/>
            <person name="Young N.D."/>
        </authorList>
    </citation>
    <scope>NUCLEOTIDE SEQUENCE [LARGE SCALE GENOMIC DNA]</scope>
    <source>
        <strain evidence="1">Cs-k2</strain>
    </source>
</reference>
<dbReference type="AlphaFoldDB" id="A0A3R7HB96"/>
<organism evidence="1 2">
    <name type="scientific">Clonorchis sinensis</name>
    <name type="common">Chinese liver fluke</name>
    <dbReference type="NCBI Taxonomy" id="79923"/>
    <lineage>
        <taxon>Eukaryota</taxon>
        <taxon>Metazoa</taxon>
        <taxon>Spiralia</taxon>
        <taxon>Lophotrochozoa</taxon>
        <taxon>Platyhelminthes</taxon>
        <taxon>Trematoda</taxon>
        <taxon>Digenea</taxon>
        <taxon>Opisthorchiida</taxon>
        <taxon>Opisthorchiata</taxon>
        <taxon>Opisthorchiidae</taxon>
        <taxon>Clonorchis</taxon>
    </lineage>
</organism>
<keyword evidence="2" id="KW-1185">Reference proteome</keyword>
<dbReference type="EMBL" id="NIRI02000042">
    <property type="protein sequence ID" value="KAG5450079.1"/>
    <property type="molecule type" value="Genomic_DNA"/>
</dbReference>
<accession>A0A3R7HB96</accession>
<protein>
    <submittedName>
        <fullName evidence="1">Uncharacterized protein</fullName>
    </submittedName>
</protein>
<dbReference type="InParanoid" id="A0A3R7HB96"/>